<evidence type="ECO:0000313" key="1">
    <source>
        <dbReference type="EMBL" id="SEI38519.1"/>
    </source>
</evidence>
<sequence>MPSLKELEYRRSANTCLKGQWLGTVTTNEDAFKNNVLKENLSII</sequence>
<name>A0A1H6Q3U2_9BACT</name>
<dbReference type="Proteomes" id="UP000199532">
    <property type="component" value="Unassembled WGS sequence"/>
</dbReference>
<accession>A0A1H6Q3U2</accession>
<organism evidence="1 2">
    <name type="scientific">Dyadobacter koreensis</name>
    <dbReference type="NCBI Taxonomy" id="408657"/>
    <lineage>
        <taxon>Bacteria</taxon>
        <taxon>Pseudomonadati</taxon>
        <taxon>Bacteroidota</taxon>
        <taxon>Cytophagia</taxon>
        <taxon>Cytophagales</taxon>
        <taxon>Spirosomataceae</taxon>
        <taxon>Dyadobacter</taxon>
    </lineage>
</organism>
<gene>
    <name evidence="1" type="ORF">SAMN04487995_0259</name>
</gene>
<proteinExistence type="predicted"/>
<protein>
    <submittedName>
        <fullName evidence="1">Uncharacterized protein</fullName>
    </submittedName>
</protein>
<keyword evidence="2" id="KW-1185">Reference proteome</keyword>
<dbReference type="EMBL" id="FNXY01000001">
    <property type="protein sequence ID" value="SEI38519.1"/>
    <property type="molecule type" value="Genomic_DNA"/>
</dbReference>
<reference evidence="1 2" key="1">
    <citation type="submission" date="2016-10" db="EMBL/GenBank/DDBJ databases">
        <authorList>
            <person name="de Groot N.N."/>
        </authorList>
    </citation>
    <scope>NUCLEOTIDE SEQUENCE [LARGE SCALE GENOMIC DNA]</scope>
    <source>
        <strain evidence="1 2">DSM 19938</strain>
    </source>
</reference>
<dbReference type="AlphaFoldDB" id="A0A1H6Q3U2"/>
<evidence type="ECO:0000313" key="2">
    <source>
        <dbReference type="Proteomes" id="UP000199532"/>
    </source>
</evidence>